<evidence type="ECO:0000313" key="4">
    <source>
        <dbReference type="Proteomes" id="UP000033662"/>
    </source>
</evidence>
<sequence length="445" mass="48760">MVSMMRLSRTFLVLGLPLTAQVAWAGYTFEEGNLKGEVNLTAGGAVLSTRNVNFGGGVVDMRSGKNGGTKIDWQEFYVKPGVKLEYAVQPDFSLLAGGSLVGATTFGDGDAGGFTRSSDGKVSTEEFYGGFRAGEWTVTGGRQNYMIGNGFIVMDGNLDQLTDGAYWLAPRTAFKDSAVVAWDHGALKVQGFSLATDSDLGDFRMSGVNLDYNLDDQVTLGATALKVKALGPKGSTLPRRRDGMLVYNVRALNAKLPGIPDLTLNAEYALERGSGEGVDYDAKAWYGQADYTFGTLPLTPVIGYRYASFSGDDNLTDNRQKAWDPLSKGFVDWGTWLIGDVVGNYLLFNSNENVQQFSLKTHLNETLTLGAIHYQFWLDEKNYMGTAVSDKRFADESVVFLDWAPSKSLSTSLSYNWVKPMAAAKQIFGDDRKFSALELYFTYRY</sequence>
<dbReference type="PATRIC" id="fig|132476.4.peg.2305"/>
<feature type="domain" description="Alginate export" evidence="2">
    <location>
        <begin position="261"/>
        <end position="382"/>
    </location>
</feature>
<feature type="chain" id="PRO_5002481580" description="Alginate export domain-containing protein" evidence="1">
    <location>
        <begin position="26"/>
        <end position="445"/>
    </location>
</feature>
<keyword evidence="1" id="KW-0732">Signal</keyword>
<dbReference type="Pfam" id="PF13372">
    <property type="entry name" value="Alginate_exp"/>
    <property type="match status" value="1"/>
</dbReference>
<reference evidence="3 4" key="1">
    <citation type="submission" date="2015-03" db="EMBL/GenBank/DDBJ databases">
        <title>Pseudomonas fluorescens 1855-344 Genome sequencing and assembly.</title>
        <authorList>
            <person name="Eng W.W.H."/>
            <person name="Gan H.M."/>
            <person name="Savka M.A."/>
        </authorList>
    </citation>
    <scope>NUCLEOTIDE SEQUENCE [LARGE SCALE GENOMIC DNA]</scope>
    <source>
        <strain evidence="3 4">1855-344</strain>
    </source>
</reference>
<accession>A0A0F4XUL0</accession>
<feature type="signal peptide" evidence="1">
    <location>
        <begin position="1"/>
        <end position="25"/>
    </location>
</feature>
<dbReference type="AlphaFoldDB" id="A0A0F4XUL0"/>
<evidence type="ECO:0000313" key="3">
    <source>
        <dbReference type="EMBL" id="KKA09562.1"/>
    </source>
</evidence>
<dbReference type="OrthoDB" id="6756628at2"/>
<dbReference type="InterPro" id="IPR025388">
    <property type="entry name" value="Alginate_export_dom"/>
</dbReference>
<gene>
    <name evidence="3" type="ORF">VP02_03320</name>
</gene>
<protein>
    <recommendedName>
        <fullName evidence="2">Alginate export domain-containing protein</fullName>
    </recommendedName>
</protein>
<evidence type="ECO:0000256" key="1">
    <source>
        <dbReference type="SAM" id="SignalP"/>
    </source>
</evidence>
<dbReference type="SUPFAM" id="SSF56935">
    <property type="entry name" value="Porins"/>
    <property type="match status" value="1"/>
</dbReference>
<comment type="caution">
    <text evidence="3">The sequence shown here is derived from an EMBL/GenBank/DDBJ whole genome shotgun (WGS) entry which is preliminary data.</text>
</comment>
<organism evidence="3 4">
    <name type="scientific">Pseudomonas kilonensis</name>
    <dbReference type="NCBI Taxonomy" id="132476"/>
    <lineage>
        <taxon>Bacteria</taxon>
        <taxon>Pseudomonadati</taxon>
        <taxon>Pseudomonadota</taxon>
        <taxon>Gammaproteobacteria</taxon>
        <taxon>Pseudomonadales</taxon>
        <taxon>Pseudomonadaceae</taxon>
        <taxon>Pseudomonas</taxon>
    </lineage>
</organism>
<name>A0A0F4XUL0_9PSED</name>
<proteinExistence type="predicted"/>
<dbReference type="EMBL" id="JZXC01000002">
    <property type="protein sequence ID" value="KKA09562.1"/>
    <property type="molecule type" value="Genomic_DNA"/>
</dbReference>
<dbReference type="Proteomes" id="UP000033662">
    <property type="component" value="Unassembled WGS sequence"/>
</dbReference>
<evidence type="ECO:0000259" key="2">
    <source>
        <dbReference type="Pfam" id="PF13372"/>
    </source>
</evidence>